<dbReference type="RefSeq" id="WP_012067984.1">
    <property type="nucleotide sequence ID" value="NZ_JACDUL010000003.1"/>
</dbReference>
<dbReference type="Proteomes" id="UP000533207">
    <property type="component" value="Unassembled WGS sequence"/>
</dbReference>
<feature type="domain" description="DUF2202" evidence="2">
    <location>
        <begin position="65"/>
        <end position="224"/>
    </location>
</feature>
<dbReference type="CDD" id="cd01048">
    <property type="entry name" value="Ferritin_like_AB2"/>
    <property type="match status" value="1"/>
</dbReference>
<proteinExistence type="predicted"/>
<evidence type="ECO:0000313" key="4">
    <source>
        <dbReference type="Proteomes" id="UP000533207"/>
    </source>
</evidence>
<dbReference type="EMBL" id="JACDUL010000003">
    <property type="protein sequence ID" value="MBA2862205.1"/>
    <property type="molecule type" value="Genomic_DNA"/>
</dbReference>
<dbReference type="Gene3D" id="1.20.1260.10">
    <property type="match status" value="1"/>
</dbReference>
<evidence type="ECO:0000313" key="3">
    <source>
        <dbReference type="EMBL" id="MBA2862205.1"/>
    </source>
</evidence>
<dbReference type="InterPro" id="IPR009078">
    <property type="entry name" value="Ferritin-like_SF"/>
</dbReference>
<feature type="region of interest" description="Disordered" evidence="1">
    <location>
        <begin position="233"/>
        <end position="258"/>
    </location>
</feature>
<evidence type="ECO:0000259" key="2">
    <source>
        <dbReference type="Pfam" id="PF09968"/>
    </source>
</evidence>
<dbReference type="Pfam" id="PF09968">
    <property type="entry name" value="DUF2202"/>
    <property type="match status" value="1"/>
</dbReference>
<reference evidence="3 4" key="1">
    <citation type="submission" date="2020-07" db="EMBL/GenBank/DDBJ databases">
        <title>Genomic Encyclopedia of Type Strains, Phase IV (KMG-V): Genome sequencing to study the core and pangenomes of soil and plant-associated prokaryotes.</title>
        <authorList>
            <person name="Whitman W."/>
        </authorList>
    </citation>
    <scope>NUCLEOTIDE SEQUENCE [LARGE SCALE GENOMIC DNA]</scope>
    <source>
        <strain evidence="3 4">C8</strain>
    </source>
</reference>
<evidence type="ECO:0000256" key="1">
    <source>
        <dbReference type="SAM" id="MobiDB-lite"/>
    </source>
</evidence>
<dbReference type="SUPFAM" id="SSF47240">
    <property type="entry name" value="Ferritin-like"/>
    <property type="match status" value="1"/>
</dbReference>
<sequence length="274" mass="30715">METIKITTSLLLFLVIISSAFAYGNPGRGYGQNQGGQLYQLYDDTQVNHQQEISMYSVEELSQEEIDGLILMREEEKLARDVYLELYDIWGQQIFLNIANSESTHTNAVKLLLDKYNLTDPVTDDTRGVFTNQDLTELYTSLVETGSTSLLDALMVGATVEDLDIYDLQRLNEISDNQDITAVYDNLEKGSRNHLRSFTKVIETNGGTYEPQYISESEYLEIISGDMETGTGYGAQGGLSTQSGQGNQYQGTSQDTEPQGVLGKFWQGVMNWLR</sequence>
<name>A0A7J9PG52_METMI</name>
<feature type="compositionally biased region" description="Polar residues" evidence="1">
    <location>
        <begin position="238"/>
        <end position="257"/>
    </location>
</feature>
<accession>A0A7J9PG52</accession>
<comment type="caution">
    <text evidence="3">The sequence shown here is derived from an EMBL/GenBank/DDBJ whole genome shotgun (WGS) entry which is preliminary data.</text>
</comment>
<gene>
    <name evidence="3" type="ORF">HNP90_001086</name>
</gene>
<protein>
    <recommendedName>
        <fullName evidence="2">DUF2202 domain-containing protein</fullName>
    </recommendedName>
</protein>
<dbReference type="AlphaFoldDB" id="A0A7J9PG52"/>
<dbReference type="InterPro" id="IPR012347">
    <property type="entry name" value="Ferritin-like"/>
</dbReference>
<organism evidence="3 4">
    <name type="scientific">Methanococcus maripaludis</name>
    <name type="common">Methanococcus deltae</name>
    <dbReference type="NCBI Taxonomy" id="39152"/>
    <lineage>
        <taxon>Archaea</taxon>
        <taxon>Methanobacteriati</taxon>
        <taxon>Methanobacteriota</taxon>
        <taxon>Methanomada group</taxon>
        <taxon>Methanococci</taxon>
        <taxon>Methanococcales</taxon>
        <taxon>Methanococcaceae</taxon>
        <taxon>Methanococcus</taxon>
    </lineage>
</organism>
<dbReference type="InterPro" id="IPR019243">
    <property type="entry name" value="DUF2202"/>
</dbReference>